<reference evidence="4" key="1">
    <citation type="submission" date="2024-07" db="EMBL/GenBank/DDBJ databases">
        <authorList>
            <person name="Biller S.J."/>
        </authorList>
    </citation>
    <scope>NUCLEOTIDE SEQUENCE</scope>
    <source>
        <strain evidence="4">WC2409</strain>
    </source>
</reference>
<feature type="domain" description="DUF3857" evidence="3">
    <location>
        <begin position="69"/>
        <end position="200"/>
    </location>
</feature>
<protein>
    <submittedName>
        <fullName evidence="4">DUF3857 domain-containing protein</fullName>
    </submittedName>
</protein>
<dbReference type="Gene3D" id="2.60.40.3140">
    <property type="match status" value="1"/>
</dbReference>
<dbReference type="Gene3D" id="3.10.620.30">
    <property type="match status" value="1"/>
</dbReference>
<feature type="domain" description="Transglutaminase-like" evidence="2">
    <location>
        <begin position="323"/>
        <end position="394"/>
    </location>
</feature>
<organism evidence="4">
    <name type="scientific">Flavobacterium sp. WC2409</name>
    <dbReference type="NCBI Taxonomy" id="3234139"/>
    <lineage>
        <taxon>Bacteria</taxon>
        <taxon>Pseudomonadati</taxon>
        <taxon>Bacteroidota</taxon>
        <taxon>Flavobacteriia</taxon>
        <taxon>Flavobacteriales</taxon>
        <taxon>Flavobacteriaceae</taxon>
        <taxon>Flavobacterium</taxon>
    </lineage>
</organism>
<feature type="chain" id="PRO_5044213425" evidence="1">
    <location>
        <begin position="22"/>
        <end position="674"/>
    </location>
</feature>
<dbReference type="InterPro" id="IPR024618">
    <property type="entry name" value="DUF3857"/>
</dbReference>
<dbReference type="RefSeq" id="WP_367773375.1">
    <property type="nucleotide sequence ID" value="NZ_CP165625.1"/>
</dbReference>
<sequence>MHLKKTFLLVLFVFLFSKTNAQNFELGKVSIEELQEKAHPKDNDAVAAVLFKKGKTSYDYSKSNGFVMTTEVQTRIKIYKKEGYDWANQKVRYYIGNSSKENVTFSDAITYNLVDGKIEKTKLSKDGEFDEVVNRYWGQKKISMPNVQEGSVIEFEYTIKTPYVGSPKDWSFQASIPVNYSEYRTFIPEYYTFNVNYKGFIFPKVTAEKKAKAVLFSTMERDEGAGLMKGQASNYSQSKLSYEETRTTYLAENLPAMKEEAYVNNIENYTSSLIQELSLIKYPNQPLKSLSTDWKAVAKTIYDYDDFGLELEKTGYFENDVNAVIAGLNTPEEKVAAIFNFVKANVKWNNYYGYSCNDGVKKAYKDKTGNIAEINLMLTAMLRYAGLTANPVLLSTRSNGVAIFPNRTAFDYVIAAIETPSGLVLLDATEKFSLPNVLPLRDLNWFGRLIRKDGTSTEVSLTPTTLSRETVNMNAVVSKEGFISGKLRKQFTDQEALSFRQKNAATKEDTYLEELESDNNSIEVNEYTRENDLDLSKPIVESYAFKDTKDFERINDKIYITPSLFLGVKENPFKQESREYPVDFGFPVQSKYNITLEIPEGYVVETIPTGLNIAGVDGIGTFKYVIANTGNKVQIIMTSEISKAIVAADYYQALKEFFQKILDKQNEKIILKKV</sequence>
<gene>
    <name evidence="4" type="ORF">AB3G34_16625</name>
</gene>
<keyword evidence="1" id="KW-0732">Signal</keyword>
<evidence type="ECO:0000259" key="3">
    <source>
        <dbReference type="Pfam" id="PF12969"/>
    </source>
</evidence>
<dbReference type="InterPro" id="IPR002931">
    <property type="entry name" value="Transglutaminase-like"/>
</dbReference>
<proteinExistence type="predicted"/>
<feature type="signal peptide" evidence="1">
    <location>
        <begin position="1"/>
        <end position="21"/>
    </location>
</feature>
<accession>A0AB39W288</accession>
<evidence type="ECO:0000259" key="2">
    <source>
        <dbReference type="Pfam" id="PF01841"/>
    </source>
</evidence>
<evidence type="ECO:0000313" key="4">
    <source>
        <dbReference type="EMBL" id="XDU95499.1"/>
    </source>
</evidence>
<dbReference type="EMBL" id="CP165625">
    <property type="protein sequence ID" value="XDU95499.1"/>
    <property type="molecule type" value="Genomic_DNA"/>
</dbReference>
<dbReference type="Pfam" id="PF01841">
    <property type="entry name" value="Transglut_core"/>
    <property type="match status" value="1"/>
</dbReference>
<dbReference type="AlphaFoldDB" id="A0AB39W288"/>
<dbReference type="Gene3D" id="2.60.120.1130">
    <property type="match status" value="1"/>
</dbReference>
<evidence type="ECO:0000256" key="1">
    <source>
        <dbReference type="SAM" id="SignalP"/>
    </source>
</evidence>
<dbReference type="Pfam" id="PF12969">
    <property type="entry name" value="DUF3857"/>
    <property type="match status" value="1"/>
</dbReference>
<name>A0AB39W288_9FLAO</name>